<comment type="caution">
    <text evidence="1">The sequence shown here is derived from an EMBL/GenBank/DDBJ whole genome shotgun (WGS) entry which is preliminary data.</text>
</comment>
<sequence>MPDLISQLRSVIRNLAHVGNTGDINGSYTALTHICEILSIMLDSNPELSAGELDFIDETIDIMKDQIELVKDQPEVAHDAMVTSTKLLALLVDLMLKDRGVEIRPFDLSGPKEPLVEALRDIDVLISVIAATDQNAQIPLATATKKAQVKRFVPCAFITFVPLGRMMLRDWVSSLRIQRRMFITTSTAIHLPYTIIDVGWWYQIGYPRLPSGKIDYVAMDVPTLVGDGTVPSALTDLRIEVWMANRVVDELERLSGEKSPRKYLNEKTLRERVETAAEHYETDLNQAFLEVSAEYMLSWELYPDFQPISFVSYLQGVLDGKAKPVHEDNEAIRSLSSSLREALDGKV</sequence>
<evidence type="ECO:0000313" key="1">
    <source>
        <dbReference type="EMBL" id="KAJ5235020.1"/>
    </source>
</evidence>
<dbReference type="RefSeq" id="XP_056502520.1">
    <property type="nucleotide sequence ID" value="XM_056643108.1"/>
</dbReference>
<dbReference type="OrthoDB" id="419598at2759"/>
<keyword evidence="2" id="KW-1185">Reference proteome</keyword>
<proteinExistence type="predicted"/>
<dbReference type="Gene3D" id="3.40.50.720">
    <property type="entry name" value="NAD(P)-binding Rossmann-like Domain"/>
    <property type="match status" value="1"/>
</dbReference>
<name>A0A9W9P4K1_PENCI</name>
<accession>A0A9W9P4K1</accession>
<dbReference type="AlphaFoldDB" id="A0A9W9P4K1"/>
<dbReference type="SUPFAM" id="SSF51735">
    <property type="entry name" value="NAD(P)-binding Rossmann-fold domains"/>
    <property type="match status" value="1"/>
</dbReference>
<organism evidence="1 2">
    <name type="scientific">Penicillium citrinum</name>
    <dbReference type="NCBI Taxonomy" id="5077"/>
    <lineage>
        <taxon>Eukaryota</taxon>
        <taxon>Fungi</taxon>
        <taxon>Dikarya</taxon>
        <taxon>Ascomycota</taxon>
        <taxon>Pezizomycotina</taxon>
        <taxon>Eurotiomycetes</taxon>
        <taxon>Eurotiomycetidae</taxon>
        <taxon>Eurotiales</taxon>
        <taxon>Aspergillaceae</taxon>
        <taxon>Penicillium</taxon>
    </lineage>
</organism>
<dbReference type="Proteomes" id="UP001147733">
    <property type="component" value="Unassembled WGS sequence"/>
</dbReference>
<reference evidence="1" key="2">
    <citation type="journal article" date="2023" name="IMA Fungus">
        <title>Comparative genomic study of the Penicillium genus elucidates a diverse pangenome and 15 lateral gene transfer events.</title>
        <authorList>
            <person name="Petersen C."/>
            <person name="Sorensen T."/>
            <person name="Nielsen M.R."/>
            <person name="Sondergaard T.E."/>
            <person name="Sorensen J.L."/>
            <person name="Fitzpatrick D.A."/>
            <person name="Frisvad J.C."/>
            <person name="Nielsen K.L."/>
        </authorList>
    </citation>
    <scope>NUCLEOTIDE SEQUENCE</scope>
    <source>
        <strain evidence="1">IBT 23319</strain>
    </source>
</reference>
<evidence type="ECO:0000313" key="2">
    <source>
        <dbReference type="Proteomes" id="UP001147733"/>
    </source>
</evidence>
<dbReference type="GeneID" id="81382275"/>
<reference evidence="1" key="1">
    <citation type="submission" date="2022-11" db="EMBL/GenBank/DDBJ databases">
        <authorList>
            <person name="Petersen C."/>
        </authorList>
    </citation>
    <scope>NUCLEOTIDE SEQUENCE</scope>
    <source>
        <strain evidence="1">IBT 23319</strain>
    </source>
</reference>
<protein>
    <submittedName>
        <fullName evidence="1">Uncharacterized protein</fullName>
    </submittedName>
</protein>
<gene>
    <name evidence="1" type="ORF">N7469_004188</name>
</gene>
<dbReference type="EMBL" id="JAPQKT010000003">
    <property type="protein sequence ID" value="KAJ5235020.1"/>
    <property type="molecule type" value="Genomic_DNA"/>
</dbReference>
<dbReference type="InterPro" id="IPR036291">
    <property type="entry name" value="NAD(P)-bd_dom_sf"/>
</dbReference>